<proteinExistence type="predicted"/>
<comment type="caution">
    <text evidence="2">The sequence shown here is derived from an EMBL/GenBank/DDBJ whole genome shotgun (WGS) entry which is preliminary data.</text>
</comment>
<feature type="domain" description="DinB-like" evidence="1">
    <location>
        <begin position="20"/>
        <end position="153"/>
    </location>
</feature>
<reference evidence="2 3" key="1">
    <citation type="journal article" date="2013" name="Mar. Genomics">
        <title>Expression of sulfatases in Rhodopirellula baltica and the diversity of sulfatases in the genus Rhodopirellula.</title>
        <authorList>
            <person name="Wegner C.E."/>
            <person name="Richter-Heitmann T."/>
            <person name="Klindworth A."/>
            <person name="Klockow C."/>
            <person name="Richter M."/>
            <person name="Achstetter T."/>
            <person name="Glockner F.O."/>
            <person name="Harder J."/>
        </authorList>
    </citation>
    <scope>NUCLEOTIDE SEQUENCE [LARGE SCALE GENOMIC DNA]</scope>
    <source>
        <strain evidence="2 3">WH47</strain>
    </source>
</reference>
<accession>F2AMG9</accession>
<organism evidence="2 3">
    <name type="scientific">Rhodopirellula baltica WH47</name>
    <dbReference type="NCBI Taxonomy" id="991778"/>
    <lineage>
        <taxon>Bacteria</taxon>
        <taxon>Pseudomonadati</taxon>
        <taxon>Planctomycetota</taxon>
        <taxon>Planctomycetia</taxon>
        <taxon>Pirellulales</taxon>
        <taxon>Pirellulaceae</taxon>
        <taxon>Rhodopirellula</taxon>
    </lineage>
</organism>
<sequence>MIAVHVKDAIRSTMNLSDMVFRGYLGDLEDADLMRRPGKGCNHLAWQIGHLVVAEVMMLGGMFPEFKTELPEGFEEAHHKDQVDCDDASKFNTLAEYLELMTKVRANTLAALEAMDESKLDDPAPEQMRSFCPTVGDMMILIGTHPMMHAGQVVPVRRECGKPVMF</sequence>
<evidence type="ECO:0000259" key="1">
    <source>
        <dbReference type="Pfam" id="PF12867"/>
    </source>
</evidence>
<dbReference type="PATRIC" id="fig|991778.3.peg.911"/>
<name>F2AMG9_RHOBT</name>
<evidence type="ECO:0000313" key="2">
    <source>
        <dbReference type="EMBL" id="EGF29155.1"/>
    </source>
</evidence>
<dbReference type="EMBL" id="AFAR01000053">
    <property type="protein sequence ID" value="EGF29155.1"/>
    <property type="molecule type" value="Genomic_DNA"/>
</dbReference>
<dbReference type="AlphaFoldDB" id="F2AMG9"/>
<evidence type="ECO:0000313" key="3">
    <source>
        <dbReference type="Proteomes" id="UP000006222"/>
    </source>
</evidence>
<dbReference type="InterPro" id="IPR024775">
    <property type="entry name" value="DinB-like"/>
</dbReference>
<protein>
    <recommendedName>
        <fullName evidence="1">DinB-like domain-containing protein</fullName>
    </recommendedName>
</protein>
<dbReference type="InterPro" id="IPR034660">
    <property type="entry name" value="DinB/YfiT-like"/>
</dbReference>
<dbReference type="Pfam" id="PF12867">
    <property type="entry name" value="DinB_2"/>
    <property type="match status" value="1"/>
</dbReference>
<dbReference type="Proteomes" id="UP000006222">
    <property type="component" value="Unassembled WGS sequence"/>
</dbReference>
<gene>
    <name evidence="2" type="ORF">RBWH47_03506</name>
</gene>
<dbReference type="Gene3D" id="1.20.120.450">
    <property type="entry name" value="dinb family like domain"/>
    <property type="match status" value="1"/>
</dbReference>
<dbReference type="SUPFAM" id="SSF109854">
    <property type="entry name" value="DinB/YfiT-like putative metalloenzymes"/>
    <property type="match status" value="1"/>
</dbReference>